<evidence type="ECO:0000313" key="2">
    <source>
        <dbReference type="Proteomes" id="UP001156706"/>
    </source>
</evidence>
<evidence type="ECO:0000313" key="1">
    <source>
        <dbReference type="EMBL" id="GLR12502.1"/>
    </source>
</evidence>
<name>A0ABQ5YDI2_9NEIS</name>
<protein>
    <recommendedName>
        <fullName evidence="3">DUF4393 domain-containing protein</fullName>
    </recommendedName>
</protein>
<proteinExistence type="predicted"/>
<dbReference type="Proteomes" id="UP001156706">
    <property type="component" value="Unassembled WGS sequence"/>
</dbReference>
<reference evidence="2" key="1">
    <citation type="journal article" date="2019" name="Int. J. Syst. Evol. Microbiol.">
        <title>The Global Catalogue of Microorganisms (GCM) 10K type strain sequencing project: providing services to taxonomists for standard genome sequencing and annotation.</title>
        <authorList>
            <consortium name="The Broad Institute Genomics Platform"/>
            <consortium name="The Broad Institute Genome Sequencing Center for Infectious Disease"/>
            <person name="Wu L."/>
            <person name="Ma J."/>
        </authorList>
    </citation>
    <scope>NUCLEOTIDE SEQUENCE [LARGE SCALE GENOMIC DNA]</scope>
    <source>
        <strain evidence="2">NBRC 110044</strain>
    </source>
</reference>
<dbReference type="RefSeq" id="WP_284195622.1">
    <property type="nucleotide sequence ID" value="NZ_BSOG01000001.1"/>
</dbReference>
<dbReference type="EMBL" id="BSOG01000001">
    <property type="protein sequence ID" value="GLR12502.1"/>
    <property type="molecule type" value="Genomic_DNA"/>
</dbReference>
<keyword evidence="2" id="KW-1185">Reference proteome</keyword>
<gene>
    <name evidence="1" type="ORF">GCM10007907_12920</name>
</gene>
<evidence type="ECO:0008006" key="3">
    <source>
        <dbReference type="Google" id="ProtNLM"/>
    </source>
</evidence>
<accession>A0ABQ5YDI2</accession>
<comment type="caution">
    <text evidence="1">The sequence shown here is derived from an EMBL/GenBank/DDBJ whole genome shotgun (WGS) entry which is preliminary data.</text>
</comment>
<sequence>MTITPNTPKNLQSDSTDYVTAAAKGVLGMVPFAGSLLAELAGTVIPNQRIDRLAKFAIELESRLSRLDHGHLSEQLSNENFTDLAEESIRQAAKSISDERRLYLSALLVNGISSTLVSHTESKHLLQILGELNDIEVVWLRYYLNPTVGSDAEFIGAHKEILKPITPYLGGGQDLVDKHALQESYKEHLVRLGLLVTKYELDPKTKQPIFDTQTGRQKVRGYQITSLGRLLLRQIDLVTNDRA</sequence>
<organism evidence="1 2">
    <name type="scientific">Chitinimonas prasina</name>
    <dbReference type="NCBI Taxonomy" id="1434937"/>
    <lineage>
        <taxon>Bacteria</taxon>
        <taxon>Pseudomonadati</taxon>
        <taxon>Pseudomonadota</taxon>
        <taxon>Betaproteobacteria</taxon>
        <taxon>Neisseriales</taxon>
        <taxon>Chitinibacteraceae</taxon>
        <taxon>Chitinimonas</taxon>
    </lineage>
</organism>